<evidence type="ECO:0000256" key="3">
    <source>
        <dbReference type="ARBA" id="ARBA00023143"/>
    </source>
</evidence>
<comment type="similarity">
    <text evidence="2">Belongs to the bacterial flagellin family.</text>
</comment>
<name>A0A494YRY4_9BACL</name>
<feature type="domain" description="Flagellin C-terminal" evidence="4">
    <location>
        <begin position="279"/>
        <end position="364"/>
    </location>
</feature>
<dbReference type="GO" id="GO:0005198">
    <property type="term" value="F:structural molecule activity"/>
    <property type="evidence" value="ECO:0007669"/>
    <property type="project" value="InterPro"/>
</dbReference>
<sequence>MNVEFFESPTGAAATMGTSDGGNTLTLRLNLQQIGNILDKNDDGWGQVDALVAHEVVHAVQFTKMPATLINGVPDWFTEGLATAIQGGAPFLNATGKDNVLLTDTWNSDYGSAYAAVMVLHEATDGGIQAIVDELEAGKTLDQALAATTQGDTGEIANVPDFTDATTFVNWFNTSADVKNYLNNTIDFADGVGSIDNAQGTSRTLTSVKDVITNNTTIENPDQFQLVYKDTSAEGEQIVFQVGANTGQTISMSTYDLSTEGLTLSSLDVSTRIGANKAIEMFDSAISRVSKVRSNYGALQNRLEHTISNLNNSAENLTSAESRIRNVDMAKEMMDQTKFSILTQAAQAMLAQANQQPQGVLQLLR</sequence>
<dbReference type="InterPro" id="IPR046358">
    <property type="entry name" value="Flagellin_C"/>
</dbReference>
<dbReference type="GO" id="GO:0009288">
    <property type="term" value="C:bacterial-type flagellum"/>
    <property type="evidence" value="ECO:0007669"/>
    <property type="project" value="UniProtKB-SubCell"/>
</dbReference>
<keyword evidence="6" id="KW-1185">Reference proteome</keyword>
<dbReference type="EMBL" id="RBZN01000086">
    <property type="protein sequence ID" value="RKQ12327.1"/>
    <property type="molecule type" value="Genomic_DNA"/>
</dbReference>
<dbReference type="AlphaFoldDB" id="A0A494YRY4"/>
<dbReference type="Proteomes" id="UP000272238">
    <property type="component" value="Unassembled WGS sequence"/>
</dbReference>
<organism evidence="5 6">
    <name type="scientific">Ureibacillus endophyticus</name>
    <dbReference type="NCBI Taxonomy" id="1978490"/>
    <lineage>
        <taxon>Bacteria</taxon>
        <taxon>Bacillati</taxon>
        <taxon>Bacillota</taxon>
        <taxon>Bacilli</taxon>
        <taxon>Bacillales</taxon>
        <taxon>Caryophanaceae</taxon>
        <taxon>Ureibacillus</taxon>
    </lineage>
</organism>
<dbReference type="Gene3D" id="6.10.10.10">
    <property type="entry name" value="Flagellar export chaperone, C-terminal domain"/>
    <property type="match status" value="1"/>
</dbReference>
<protein>
    <recommendedName>
        <fullName evidence="4">Flagellin C-terminal domain-containing protein</fullName>
    </recommendedName>
</protein>
<dbReference type="InterPro" id="IPR001492">
    <property type="entry name" value="Flagellin"/>
</dbReference>
<evidence type="ECO:0000256" key="2">
    <source>
        <dbReference type="ARBA" id="ARBA00005709"/>
    </source>
</evidence>
<evidence type="ECO:0000313" key="6">
    <source>
        <dbReference type="Proteomes" id="UP000272238"/>
    </source>
</evidence>
<dbReference type="OrthoDB" id="9796789at2"/>
<proteinExistence type="inferred from homology"/>
<dbReference type="Gene3D" id="1.20.1330.10">
    <property type="entry name" value="f41 fragment of flagellin, N-terminal domain"/>
    <property type="match status" value="1"/>
</dbReference>
<dbReference type="Pfam" id="PF00700">
    <property type="entry name" value="Flagellin_C"/>
    <property type="match status" value="1"/>
</dbReference>
<dbReference type="InterPro" id="IPR042187">
    <property type="entry name" value="Flagellin_C_sub2"/>
</dbReference>
<gene>
    <name evidence="5" type="ORF">D8M03_17030</name>
</gene>
<comment type="subcellular location">
    <subcellularLocation>
        <location evidence="1">Bacterial flagellum</location>
    </subcellularLocation>
</comment>
<keyword evidence="3" id="KW-0975">Bacterial flagellum</keyword>
<dbReference type="PANTHER" id="PTHR42792">
    <property type="entry name" value="FLAGELLIN"/>
    <property type="match status" value="1"/>
</dbReference>
<accession>A0A494YRY4</accession>
<comment type="caution">
    <text evidence="5">The sequence shown here is derived from an EMBL/GenBank/DDBJ whole genome shotgun (WGS) entry which is preliminary data.</text>
</comment>
<dbReference type="SUPFAM" id="SSF64518">
    <property type="entry name" value="Phase 1 flagellin"/>
    <property type="match status" value="1"/>
</dbReference>
<evidence type="ECO:0000313" key="5">
    <source>
        <dbReference type="EMBL" id="RKQ12327.1"/>
    </source>
</evidence>
<dbReference type="PANTHER" id="PTHR42792:SF2">
    <property type="entry name" value="FLAGELLIN"/>
    <property type="match status" value="1"/>
</dbReference>
<evidence type="ECO:0000256" key="1">
    <source>
        <dbReference type="ARBA" id="ARBA00004365"/>
    </source>
</evidence>
<evidence type="ECO:0000259" key="4">
    <source>
        <dbReference type="Pfam" id="PF00700"/>
    </source>
</evidence>
<reference evidence="5 6" key="1">
    <citation type="journal article" date="2016" name="Antonie Van Leeuwenhoek">
        <title>Lysinibacillus endophyticus sp. nov., an indole-3-acetic acid producing endophytic bacterium isolated from corn root (Zea mays cv. Xinken-5).</title>
        <authorList>
            <person name="Yu J."/>
            <person name="Guan X."/>
            <person name="Liu C."/>
            <person name="Xiang W."/>
            <person name="Yu Z."/>
            <person name="Liu X."/>
            <person name="Wang G."/>
        </authorList>
    </citation>
    <scope>NUCLEOTIDE SEQUENCE [LARGE SCALE GENOMIC DNA]</scope>
    <source>
        <strain evidence="5 6">DSM 100506</strain>
    </source>
</reference>